<dbReference type="EMBL" id="JANTQA010000048">
    <property type="protein sequence ID" value="KAJ3431399.1"/>
    <property type="molecule type" value="Genomic_DNA"/>
</dbReference>
<dbReference type="AlphaFoldDB" id="A0AAV7YPI3"/>
<gene>
    <name evidence="3" type="ORF">M0812_03080</name>
</gene>
<dbReference type="InterPro" id="IPR035965">
    <property type="entry name" value="PAS-like_dom_sf"/>
</dbReference>
<comment type="caution">
    <text evidence="3">The sequence shown here is derived from an EMBL/GenBank/DDBJ whole genome shotgun (WGS) entry which is preliminary data.</text>
</comment>
<sequence length="372" mass="43448">MGNKQNSFVIARRHQRSYEKRINQNYDLVLAFALKKKGILCVKANKTACKIFGYKKKEIHNMSIVELSNSRQPMSNKPLLKIIEDKKAELEKNSEGTDCLYWSFKKSFGIFYATVNLRLILISGKKGFQIILTEISNRPKEQKQENTLQYTQDNILMDGALVSDYTPYYPTKRKETNNNTKLKKTSSEPQKNTTINRGRTLKKTSISNSRSYSCAPKIIKKKNEEKKTKQKDNDNLLLVLSKIEEIKLEISSFGNKELKDKVNQKLRKYIQLIRVILQDKERDAQILQNSISRERKENEKNIQTLQNTLQRRLKGIEKEKEKRIQLEEENNKSKKQISDFKKLFNMQLGLNTEIGNCLEITKTTNNEKKNQN</sequence>
<feature type="compositionally biased region" description="Polar residues" evidence="2">
    <location>
        <begin position="187"/>
        <end position="209"/>
    </location>
</feature>
<name>A0AAV7YPI3_9EUKA</name>
<evidence type="ECO:0000313" key="3">
    <source>
        <dbReference type="EMBL" id="KAJ3431399.1"/>
    </source>
</evidence>
<reference evidence="3" key="1">
    <citation type="submission" date="2022-08" db="EMBL/GenBank/DDBJ databases">
        <title>Novel sulphate-reducing endosymbionts in the free-living metamonad Anaeramoeba.</title>
        <authorList>
            <person name="Jerlstrom-Hultqvist J."/>
            <person name="Cepicka I."/>
            <person name="Gallot-Lavallee L."/>
            <person name="Salas-Leiva D."/>
            <person name="Curtis B.A."/>
            <person name="Zahonova K."/>
            <person name="Pipaliya S."/>
            <person name="Dacks J."/>
            <person name="Roger A.J."/>
        </authorList>
    </citation>
    <scope>NUCLEOTIDE SEQUENCE</scope>
    <source>
        <strain evidence="3">Busselton2</strain>
    </source>
</reference>
<dbReference type="SUPFAM" id="SSF55785">
    <property type="entry name" value="PYP-like sensor domain (PAS domain)"/>
    <property type="match status" value="1"/>
</dbReference>
<feature type="region of interest" description="Disordered" evidence="2">
    <location>
        <begin position="169"/>
        <end position="209"/>
    </location>
</feature>
<proteinExistence type="predicted"/>
<keyword evidence="1" id="KW-0175">Coiled coil</keyword>
<feature type="coiled-coil region" evidence="1">
    <location>
        <begin position="277"/>
        <end position="343"/>
    </location>
</feature>
<evidence type="ECO:0008006" key="5">
    <source>
        <dbReference type="Google" id="ProtNLM"/>
    </source>
</evidence>
<dbReference type="Proteomes" id="UP001146793">
    <property type="component" value="Unassembled WGS sequence"/>
</dbReference>
<dbReference type="NCBIfam" id="TIGR00229">
    <property type="entry name" value="sensory_box"/>
    <property type="match status" value="1"/>
</dbReference>
<evidence type="ECO:0000256" key="1">
    <source>
        <dbReference type="SAM" id="Coils"/>
    </source>
</evidence>
<accession>A0AAV7YPI3</accession>
<evidence type="ECO:0000256" key="2">
    <source>
        <dbReference type="SAM" id="MobiDB-lite"/>
    </source>
</evidence>
<organism evidence="3 4">
    <name type="scientific">Anaeramoeba flamelloides</name>
    <dbReference type="NCBI Taxonomy" id="1746091"/>
    <lineage>
        <taxon>Eukaryota</taxon>
        <taxon>Metamonada</taxon>
        <taxon>Anaeramoebidae</taxon>
        <taxon>Anaeramoeba</taxon>
    </lineage>
</organism>
<dbReference type="InterPro" id="IPR000014">
    <property type="entry name" value="PAS"/>
</dbReference>
<dbReference type="Gene3D" id="3.30.450.20">
    <property type="entry name" value="PAS domain"/>
    <property type="match status" value="1"/>
</dbReference>
<protein>
    <recommendedName>
        <fullName evidence="5">PAS domain-containing protein</fullName>
    </recommendedName>
</protein>
<evidence type="ECO:0000313" key="4">
    <source>
        <dbReference type="Proteomes" id="UP001146793"/>
    </source>
</evidence>